<organism evidence="2 3">
    <name type="scientific">Terribacillus saccharophilus</name>
    <dbReference type="NCBI Taxonomy" id="361277"/>
    <lineage>
        <taxon>Bacteria</taxon>
        <taxon>Bacillati</taxon>
        <taxon>Bacillota</taxon>
        <taxon>Bacilli</taxon>
        <taxon>Bacillales</taxon>
        <taxon>Bacillaceae</taxon>
        <taxon>Terribacillus</taxon>
    </lineage>
</organism>
<dbReference type="OrthoDB" id="961798at2"/>
<proteinExistence type="predicted"/>
<dbReference type="HOGENOM" id="CLU_701897_0_0_9"/>
<dbReference type="GeneID" id="34223268"/>
<name>A0A075LP91_9BACI</name>
<evidence type="ECO:0000256" key="1">
    <source>
        <dbReference type="SAM" id="Phobius"/>
    </source>
</evidence>
<dbReference type="RefSeq" id="WP_038564262.1">
    <property type="nucleotide sequence ID" value="NZ_CP008876.1"/>
</dbReference>
<feature type="transmembrane region" description="Helical" evidence="1">
    <location>
        <begin position="412"/>
        <end position="429"/>
    </location>
</feature>
<protein>
    <recommendedName>
        <fullName evidence="4">Oligosaccharide repeat unit polymerase</fullName>
    </recommendedName>
</protein>
<dbReference type="NCBIfam" id="TIGR04370">
    <property type="entry name" value="glyco_rpt_poly"/>
    <property type="match status" value="1"/>
</dbReference>
<dbReference type="KEGG" id="tap:GZ22_15745"/>
<dbReference type="AlphaFoldDB" id="A0A075LP91"/>
<feature type="transmembrane region" description="Helical" evidence="1">
    <location>
        <begin position="78"/>
        <end position="100"/>
    </location>
</feature>
<feature type="transmembrane region" description="Helical" evidence="1">
    <location>
        <begin position="390"/>
        <end position="406"/>
    </location>
</feature>
<evidence type="ECO:0008006" key="4">
    <source>
        <dbReference type="Google" id="ProtNLM"/>
    </source>
</evidence>
<keyword evidence="1" id="KW-0472">Membrane</keyword>
<keyword evidence="1" id="KW-0812">Transmembrane</keyword>
<feature type="transmembrane region" description="Helical" evidence="1">
    <location>
        <begin position="193"/>
        <end position="209"/>
    </location>
</feature>
<reference evidence="2 3" key="1">
    <citation type="submission" date="2014-07" db="EMBL/GenBank/DDBJ databases">
        <title>Complete genome sequence of a moderately halophilic bacterium Terribacillus aidingensis MP602, isolated from Cryptomeria fortunei in Tianmu mountain in China.</title>
        <authorList>
            <person name="Wang Y."/>
            <person name="Lu P."/>
            <person name="Zhang L."/>
        </authorList>
    </citation>
    <scope>NUCLEOTIDE SEQUENCE [LARGE SCALE GENOMIC DNA]</scope>
    <source>
        <strain evidence="2 3">MP602</strain>
    </source>
</reference>
<feature type="transmembrane region" description="Helical" evidence="1">
    <location>
        <begin position="6"/>
        <end position="23"/>
    </location>
</feature>
<evidence type="ECO:0000313" key="2">
    <source>
        <dbReference type="EMBL" id="AIF67941.1"/>
    </source>
</evidence>
<evidence type="ECO:0000313" key="3">
    <source>
        <dbReference type="Proteomes" id="UP000027980"/>
    </source>
</evidence>
<accession>A0A075LP91</accession>
<sequence length="436" mass="50363">MESRNVVYLLSIFGLILFLFSYYSLSFKRGYKFDLWHMALIISLVTPFFVISFFTYDIKNMQYIGGAYYSALPYVEKAAFINIIGFLFLYVGLFIHDMYARKRIVEIEKVYINFKQGIKSFFVYKTINLINIIMTLLVIMIYGLFTIKYGFTLNFRTFLLNDNLLRPIFNFTLTFANIFILSNLCLYIYTKKYKYIFYALIFCAPTFFSGSRSSLLWPIVYFIVVLAIHYRHKLKMITILITGGVLFVVAIMLSKLRSLNTTNARQTGVFDSILYGNNFSDLRDFAWLLSGFQDSFLNGRTYLAALLTFLPSSISEYRSEFSYARATLKFVGIDPDHHAGLRGGIFAESYFNFGFIGVMLGGIVIGFALRYLDVKMKEYMSKGNSDIMDIGSVMIMYSFLQAFMITSGFWKAYFIFAIAVAGLLIATFLRKKLKPI</sequence>
<feature type="transmembrane region" description="Helical" evidence="1">
    <location>
        <begin position="237"/>
        <end position="256"/>
    </location>
</feature>
<gene>
    <name evidence="2" type="ORF">GZ22_15745</name>
</gene>
<dbReference type="Proteomes" id="UP000027980">
    <property type="component" value="Chromosome"/>
</dbReference>
<feature type="transmembrane region" description="Helical" evidence="1">
    <location>
        <begin position="165"/>
        <end position="186"/>
    </location>
</feature>
<feature type="transmembrane region" description="Helical" evidence="1">
    <location>
        <begin position="350"/>
        <end position="369"/>
    </location>
</feature>
<dbReference type="EMBL" id="CP008876">
    <property type="protein sequence ID" value="AIF67941.1"/>
    <property type="molecule type" value="Genomic_DNA"/>
</dbReference>
<keyword evidence="1" id="KW-1133">Transmembrane helix</keyword>
<feature type="transmembrane region" description="Helical" evidence="1">
    <location>
        <begin position="35"/>
        <end position="58"/>
    </location>
</feature>
<feature type="transmembrane region" description="Helical" evidence="1">
    <location>
        <begin position="121"/>
        <end position="145"/>
    </location>
</feature>